<dbReference type="GO" id="GO:0044281">
    <property type="term" value="P:small molecule metabolic process"/>
    <property type="evidence" value="ECO:0007669"/>
    <property type="project" value="UniProtKB-ARBA"/>
</dbReference>
<dbReference type="GO" id="GO:0016625">
    <property type="term" value="F:oxidoreductase activity, acting on the aldehyde or oxo group of donors, iron-sulfur protein as acceptor"/>
    <property type="evidence" value="ECO:0007669"/>
    <property type="project" value="UniProtKB-ARBA"/>
</dbReference>
<dbReference type="SUPFAM" id="SSF52518">
    <property type="entry name" value="Thiamin diphosphate-binding fold (THDP-binding)"/>
    <property type="match status" value="1"/>
</dbReference>
<reference evidence="4 5" key="1">
    <citation type="submission" date="2019-11" db="EMBL/GenBank/DDBJ databases">
        <title>Comparative genomics of hydrocarbon-degrading Desulfosarcina strains.</title>
        <authorList>
            <person name="Watanabe M."/>
            <person name="Kojima H."/>
            <person name="Fukui M."/>
        </authorList>
    </citation>
    <scope>NUCLEOTIDE SEQUENCE [LARGE SCALE GENOMIC DNA]</scope>
    <source>
        <strain evidence="5">oXyS1</strain>
    </source>
</reference>
<dbReference type="Gene3D" id="3.40.920.10">
    <property type="entry name" value="Pyruvate-ferredoxin oxidoreductase, PFOR, domain III"/>
    <property type="match status" value="1"/>
</dbReference>
<dbReference type="EMBL" id="AP021879">
    <property type="protein sequence ID" value="BBO90390.1"/>
    <property type="molecule type" value="Genomic_DNA"/>
</dbReference>
<evidence type="ECO:0000313" key="4">
    <source>
        <dbReference type="EMBL" id="BBO90390.1"/>
    </source>
</evidence>
<protein>
    <recommendedName>
        <fullName evidence="6">2-oxoglutarate synthase</fullName>
    </recommendedName>
</protein>
<evidence type="ECO:0000256" key="1">
    <source>
        <dbReference type="ARBA" id="ARBA00023002"/>
    </source>
</evidence>
<feature type="domain" description="Thiamine pyrophosphate enzyme TPP-binding" evidence="3">
    <location>
        <begin position="45"/>
        <end position="191"/>
    </location>
</feature>
<dbReference type="InterPro" id="IPR051457">
    <property type="entry name" value="2-oxoacid:Fd_oxidoreductase"/>
</dbReference>
<dbReference type="RefSeq" id="WP_155311459.1">
    <property type="nucleotide sequence ID" value="NZ_AP021879.1"/>
</dbReference>
<evidence type="ECO:0000259" key="3">
    <source>
        <dbReference type="Pfam" id="PF02775"/>
    </source>
</evidence>
<dbReference type="InterPro" id="IPR011766">
    <property type="entry name" value="TPP_enzyme_TPP-bd"/>
</dbReference>
<dbReference type="SUPFAM" id="SSF53323">
    <property type="entry name" value="Pyruvate-ferredoxin oxidoreductase, PFOR, domain III"/>
    <property type="match status" value="1"/>
</dbReference>
<evidence type="ECO:0000313" key="5">
    <source>
        <dbReference type="Proteomes" id="UP000422108"/>
    </source>
</evidence>
<dbReference type="Gene3D" id="3.40.50.970">
    <property type="match status" value="1"/>
</dbReference>
<sequence length="430" mass="45730">MRSLINTGRPPVFCPGCSHERITGALDKALQQIGLDGNQVAIVSDIGCSGLFDTFFNTHAFHGLHGRALTYATGLKMARPDLTVIVTMGDGGLGIGGAHVLSTCRRNIDLTLLVLNNFNYGMTGGQCSSTTPQNAVVGSGFLNRLERPVDICQVAAAAGAPYVTRTSSYAPDLVDEMAAAIRYEGFSLIDMWGMCPGRYTKRNKLTPKAIDAGLKGLVPFCGPVAANQRPEYSRAYREITEQMAPCAGPAGVAARFTPPGSGRQEVLILGSAGQRIVTAGEIVCLAGMTGGMHATLKNDYPITVLRGHSVSEMVLASEPVDYTGIDRPAVVIALADEGVGRRRQLLAGLGAETLILKAAGVNLPETSATVQEIDFKAKKIKTQDWALASLALVAKRKRVISMEMLKAALEIRFKKAILETALDLVDRVSE</sequence>
<dbReference type="GO" id="GO:0045333">
    <property type="term" value="P:cellular respiration"/>
    <property type="evidence" value="ECO:0007669"/>
    <property type="project" value="UniProtKB-ARBA"/>
</dbReference>
<proteinExistence type="predicted"/>
<evidence type="ECO:0008006" key="6">
    <source>
        <dbReference type="Google" id="ProtNLM"/>
    </source>
</evidence>
<dbReference type="InterPro" id="IPR029061">
    <property type="entry name" value="THDP-binding"/>
</dbReference>
<dbReference type="GO" id="GO:0030976">
    <property type="term" value="F:thiamine pyrophosphate binding"/>
    <property type="evidence" value="ECO:0007669"/>
    <property type="project" value="InterPro"/>
</dbReference>
<dbReference type="Proteomes" id="UP000422108">
    <property type="component" value="Chromosome"/>
</dbReference>
<dbReference type="InterPro" id="IPR002869">
    <property type="entry name" value="Pyrv_flavodox_OxRed_cen"/>
</dbReference>
<dbReference type="Pfam" id="PF01558">
    <property type="entry name" value="POR"/>
    <property type="match status" value="1"/>
</dbReference>
<keyword evidence="5" id="KW-1185">Reference proteome</keyword>
<feature type="domain" description="Pyruvate/ketoisovalerate oxidoreductase catalytic" evidence="2">
    <location>
        <begin position="273"/>
        <end position="410"/>
    </location>
</feature>
<accession>A0A5K8AEL9</accession>
<keyword evidence="1" id="KW-0560">Oxidoreductase</keyword>
<evidence type="ECO:0000259" key="2">
    <source>
        <dbReference type="Pfam" id="PF01558"/>
    </source>
</evidence>
<dbReference type="PANTHER" id="PTHR48084:SF1">
    <property type="entry name" value="2-OXOGLUTARATE SYNTHASE SUBUNIT KORB"/>
    <property type="match status" value="1"/>
</dbReference>
<dbReference type="PANTHER" id="PTHR48084">
    <property type="entry name" value="2-OXOGLUTARATE OXIDOREDUCTASE SUBUNIT KORB-RELATED"/>
    <property type="match status" value="1"/>
</dbReference>
<dbReference type="Pfam" id="PF02775">
    <property type="entry name" value="TPP_enzyme_C"/>
    <property type="match status" value="1"/>
</dbReference>
<name>A0A5K8AEL9_9BACT</name>
<gene>
    <name evidence="4" type="ORF">DSCOOX_35700</name>
</gene>
<organism evidence="4 5">
    <name type="scientific">Desulfosarcina ovata subsp. ovata</name>
    <dbReference type="NCBI Taxonomy" id="2752305"/>
    <lineage>
        <taxon>Bacteria</taxon>
        <taxon>Pseudomonadati</taxon>
        <taxon>Thermodesulfobacteriota</taxon>
        <taxon>Desulfobacteria</taxon>
        <taxon>Desulfobacterales</taxon>
        <taxon>Desulfosarcinaceae</taxon>
        <taxon>Desulfosarcina</taxon>
    </lineage>
</organism>
<dbReference type="InterPro" id="IPR019752">
    <property type="entry name" value="Pyrv/ketoisovalerate_OxRed_cat"/>
</dbReference>
<dbReference type="AlphaFoldDB" id="A0A5K8AEL9"/>